<keyword evidence="2" id="KW-1185">Reference proteome</keyword>
<sequence length="63" mass="6951">MIVLAWQELCWQDMLKDPFLDDVAHLGISGKKNTLPVCFRSGDQQYPGGGCNGIPVADGWQVM</sequence>
<evidence type="ECO:0000313" key="2">
    <source>
        <dbReference type="Proteomes" id="UP000828390"/>
    </source>
</evidence>
<proteinExistence type="predicted"/>
<reference evidence="1" key="2">
    <citation type="submission" date="2020-11" db="EMBL/GenBank/DDBJ databases">
        <authorList>
            <person name="McCartney M.A."/>
            <person name="Auch B."/>
            <person name="Kono T."/>
            <person name="Mallez S."/>
            <person name="Becker A."/>
            <person name="Gohl D.M."/>
            <person name="Silverstein K.A.T."/>
            <person name="Koren S."/>
            <person name="Bechman K.B."/>
            <person name="Herman A."/>
            <person name="Abrahante J.E."/>
            <person name="Garbe J."/>
        </authorList>
    </citation>
    <scope>NUCLEOTIDE SEQUENCE</scope>
    <source>
        <strain evidence="1">Duluth1</strain>
        <tissue evidence="1">Whole animal</tissue>
    </source>
</reference>
<evidence type="ECO:0000313" key="1">
    <source>
        <dbReference type="EMBL" id="KAH3845702.1"/>
    </source>
</evidence>
<gene>
    <name evidence="1" type="ORF">DPMN_087985</name>
</gene>
<comment type="caution">
    <text evidence="1">The sequence shown here is derived from an EMBL/GenBank/DDBJ whole genome shotgun (WGS) entry which is preliminary data.</text>
</comment>
<dbReference type="Proteomes" id="UP000828390">
    <property type="component" value="Unassembled WGS sequence"/>
</dbReference>
<dbReference type="AlphaFoldDB" id="A0A9D4QWW6"/>
<accession>A0A9D4QWW6</accession>
<reference evidence="1" key="1">
    <citation type="journal article" date="2019" name="bioRxiv">
        <title>The Genome of the Zebra Mussel, Dreissena polymorpha: A Resource for Invasive Species Research.</title>
        <authorList>
            <person name="McCartney M.A."/>
            <person name="Auch B."/>
            <person name="Kono T."/>
            <person name="Mallez S."/>
            <person name="Zhang Y."/>
            <person name="Obille A."/>
            <person name="Becker A."/>
            <person name="Abrahante J.E."/>
            <person name="Garbe J."/>
            <person name="Badalamenti J.P."/>
            <person name="Herman A."/>
            <person name="Mangelson H."/>
            <person name="Liachko I."/>
            <person name="Sullivan S."/>
            <person name="Sone E.D."/>
            <person name="Koren S."/>
            <person name="Silverstein K.A.T."/>
            <person name="Beckman K.B."/>
            <person name="Gohl D.M."/>
        </authorList>
    </citation>
    <scope>NUCLEOTIDE SEQUENCE</scope>
    <source>
        <strain evidence="1">Duluth1</strain>
        <tissue evidence="1">Whole animal</tissue>
    </source>
</reference>
<protein>
    <submittedName>
        <fullName evidence="1">Uncharacterized protein</fullName>
    </submittedName>
</protein>
<organism evidence="1 2">
    <name type="scientific">Dreissena polymorpha</name>
    <name type="common">Zebra mussel</name>
    <name type="synonym">Mytilus polymorpha</name>
    <dbReference type="NCBI Taxonomy" id="45954"/>
    <lineage>
        <taxon>Eukaryota</taxon>
        <taxon>Metazoa</taxon>
        <taxon>Spiralia</taxon>
        <taxon>Lophotrochozoa</taxon>
        <taxon>Mollusca</taxon>
        <taxon>Bivalvia</taxon>
        <taxon>Autobranchia</taxon>
        <taxon>Heteroconchia</taxon>
        <taxon>Euheterodonta</taxon>
        <taxon>Imparidentia</taxon>
        <taxon>Neoheterodontei</taxon>
        <taxon>Myida</taxon>
        <taxon>Dreissenoidea</taxon>
        <taxon>Dreissenidae</taxon>
        <taxon>Dreissena</taxon>
    </lineage>
</organism>
<dbReference type="EMBL" id="JAIWYP010000003">
    <property type="protein sequence ID" value="KAH3845702.1"/>
    <property type="molecule type" value="Genomic_DNA"/>
</dbReference>
<name>A0A9D4QWW6_DREPO</name>